<name>A0ABQ3VRX8_9CHLR</name>
<evidence type="ECO:0000313" key="2">
    <source>
        <dbReference type="Proteomes" id="UP000635565"/>
    </source>
</evidence>
<organism evidence="1 2">
    <name type="scientific">Dictyobacter formicarum</name>
    <dbReference type="NCBI Taxonomy" id="2778368"/>
    <lineage>
        <taxon>Bacteria</taxon>
        <taxon>Bacillati</taxon>
        <taxon>Chloroflexota</taxon>
        <taxon>Ktedonobacteria</taxon>
        <taxon>Ktedonobacterales</taxon>
        <taxon>Dictyobacteraceae</taxon>
        <taxon>Dictyobacter</taxon>
    </lineage>
</organism>
<proteinExistence type="predicted"/>
<evidence type="ECO:0008006" key="3">
    <source>
        <dbReference type="Google" id="ProtNLM"/>
    </source>
</evidence>
<comment type="caution">
    <text evidence="1">The sequence shown here is derived from an EMBL/GenBank/DDBJ whole genome shotgun (WGS) entry which is preliminary data.</text>
</comment>
<protein>
    <recommendedName>
        <fullName evidence="3">Aminoglycoside phosphotransferase domain-containing protein</fullName>
    </recommendedName>
</protein>
<dbReference type="InterPro" id="IPR011009">
    <property type="entry name" value="Kinase-like_dom_sf"/>
</dbReference>
<sequence>MSQDQTTQPLQVVETIAQAEKLLSSHYGTTIRLGAGEDLGGSQRSRVYRCSLLEGPALLAPGVIIKQASEPDGTPLPQANQLFLNEWASLQFIQALSPEQPLAPRFYAGDQNLSMFVMEDLGPGQQLNQILLGHDGALAAAALLDYAGVHGRLHALSIGKQAEYTAIRAALGQREESRYFSFDWLQAQIEKIVTTLNVQPEPGVDQELQTLQAALTNPGPFLAFMQGDACPDNIIQTPQGVRMIDFEGGMYTHALLEGAYGRVPFPTCRCLYRIPESVVLRMEARYRSELSQGCPAAADDTLFYHGLVEAAISWVLGFHTMVPLEVILPQDRFIMALTDRQRYLLFFENAAHLSASCGYMQAIGNTLYKLAQKMRLLWPDTEESPYYPAFQPAQPVLS</sequence>
<reference evidence="1 2" key="1">
    <citation type="journal article" date="2021" name="Int. J. Syst. Evol. Microbiol.">
        <title>Reticulibacter mediterranei gen. nov., sp. nov., within the new family Reticulibacteraceae fam. nov., and Ktedonospora formicarum gen. nov., sp. nov., Ktedonobacter robiniae sp. nov., Dictyobacter formicarum sp. nov. and Dictyobacter arantiisoli sp. nov., belonging to the class Ktedonobacteria.</title>
        <authorList>
            <person name="Yabe S."/>
            <person name="Zheng Y."/>
            <person name="Wang C.M."/>
            <person name="Sakai Y."/>
            <person name="Abe K."/>
            <person name="Yokota A."/>
            <person name="Donadio S."/>
            <person name="Cavaletti L."/>
            <person name="Monciardini P."/>
        </authorList>
    </citation>
    <scope>NUCLEOTIDE SEQUENCE [LARGE SCALE GENOMIC DNA]</scope>
    <source>
        <strain evidence="1 2">SOSP1-9</strain>
    </source>
</reference>
<evidence type="ECO:0000313" key="1">
    <source>
        <dbReference type="EMBL" id="GHO88930.1"/>
    </source>
</evidence>
<gene>
    <name evidence="1" type="ORF">KSZ_69360</name>
</gene>
<keyword evidence="2" id="KW-1185">Reference proteome</keyword>
<dbReference type="SUPFAM" id="SSF56112">
    <property type="entry name" value="Protein kinase-like (PK-like)"/>
    <property type="match status" value="1"/>
</dbReference>
<accession>A0ABQ3VRX8</accession>
<dbReference type="RefSeq" id="WP_201366474.1">
    <property type="nucleotide sequence ID" value="NZ_BNJJ01000029.1"/>
</dbReference>
<dbReference type="EMBL" id="BNJJ01000029">
    <property type="protein sequence ID" value="GHO88930.1"/>
    <property type="molecule type" value="Genomic_DNA"/>
</dbReference>
<dbReference type="Proteomes" id="UP000635565">
    <property type="component" value="Unassembled WGS sequence"/>
</dbReference>